<comment type="caution">
    <text evidence="3">The sequence shown here is derived from an EMBL/GenBank/DDBJ whole genome shotgun (WGS) entry which is preliminary data.</text>
</comment>
<keyword evidence="2" id="KW-0472">Membrane</keyword>
<proteinExistence type="predicted"/>
<keyword evidence="2" id="KW-1133">Transmembrane helix</keyword>
<evidence type="ECO:0000256" key="2">
    <source>
        <dbReference type="SAM" id="Phobius"/>
    </source>
</evidence>
<feature type="transmembrane region" description="Helical" evidence="2">
    <location>
        <begin position="44"/>
        <end position="65"/>
    </location>
</feature>
<feature type="compositionally biased region" description="Basic and acidic residues" evidence="1">
    <location>
        <begin position="1"/>
        <end position="18"/>
    </location>
</feature>
<dbReference type="Proteomes" id="UP000739538">
    <property type="component" value="Unassembled WGS sequence"/>
</dbReference>
<organism evidence="3 4">
    <name type="scientific">Eiseniibacteriota bacterium</name>
    <dbReference type="NCBI Taxonomy" id="2212470"/>
    <lineage>
        <taxon>Bacteria</taxon>
        <taxon>Candidatus Eiseniibacteriota</taxon>
    </lineage>
</organism>
<reference evidence="3" key="2">
    <citation type="journal article" date="2021" name="Microbiome">
        <title>Successional dynamics and alternative stable states in a saline activated sludge microbial community over 9 years.</title>
        <authorList>
            <person name="Wang Y."/>
            <person name="Ye J."/>
            <person name="Ju F."/>
            <person name="Liu L."/>
            <person name="Boyd J.A."/>
            <person name="Deng Y."/>
            <person name="Parks D.H."/>
            <person name="Jiang X."/>
            <person name="Yin X."/>
            <person name="Woodcroft B.J."/>
            <person name="Tyson G.W."/>
            <person name="Hugenholtz P."/>
            <person name="Polz M.F."/>
            <person name="Zhang T."/>
        </authorList>
    </citation>
    <scope>NUCLEOTIDE SEQUENCE</scope>
    <source>
        <strain evidence="3">HKST-UBA02</strain>
    </source>
</reference>
<name>A0A956SDP0_UNCEI</name>
<sequence>MKTRREVEGHQRVRRSEETPSAGRGCRGVDRGWLPCGGEWRSGLLVLAAVVCSLLGLGASSAALASSTGSSGGAGGDKGAPASATASGVVVNGSALSQATIAEFAQRYGLHIPDGRYWYDPACGAWGIEGGPALGLTVAGANFGAPLRPDASGGGNGMVTGVFFNGRELHPYDVAALSQLGPVYPGRYWIDAYGNAGFEGGPALVNLWQLARQAGGGGKSYQRSTAGGYIGGDGSTSYFFDPETGSSVMVGN</sequence>
<evidence type="ECO:0000313" key="3">
    <source>
        <dbReference type="EMBL" id="MCA9756606.1"/>
    </source>
</evidence>
<keyword evidence="2" id="KW-0812">Transmembrane</keyword>
<reference evidence="3" key="1">
    <citation type="submission" date="2020-04" db="EMBL/GenBank/DDBJ databases">
        <authorList>
            <person name="Zhang T."/>
        </authorList>
    </citation>
    <scope>NUCLEOTIDE SEQUENCE</scope>
    <source>
        <strain evidence="3">HKST-UBA02</strain>
    </source>
</reference>
<dbReference type="AlphaFoldDB" id="A0A956SDP0"/>
<evidence type="ECO:0000256" key="1">
    <source>
        <dbReference type="SAM" id="MobiDB-lite"/>
    </source>
</evidence>
<evidence type="ECO:0000313" key="4">
    <source>
        <dbReference type="Proteomes" id="UP000739538"/>
    </source>
</evidence>
<gene>
    <name evidence="3" type="ORF">KDA27_12455</name>
</gene>
<accession>A0A956SDP0</accession>
<feature type="region of interest" description="Disordered" evidence="1">
    <location>
        <begin position="1"/>
        <end position="25"/>
    </location>
</feature>
<dbReference type="EMBL" id="JAGQHS010000059">
    <property type="protein sequence ID" value="MCA9756606.1"/>
    <property type="molecule type" value="Genomic_DNA"/>
</dbReference>
<protein>
    <submittedName>
        <fullName evidence="3">Uncharacterized protein</fullName>
    </submittedName>
</protein>